<gene>
    <name evidence="6" type="ORF">DX912_15040</name>
</gene>
<dbReference type="Gene3D" id="3.90.1590.10">
    <property type="entry name" value="glutathione-dependent formaldehyde- activating enzyme (gfa)"/>
    <property type="match status" value="1"/>
</dbReference>
<dbReference type="GO" id="GO:0046872">
    <property type="term" value="F:metal ion binding"/>
    <property type="evidence" value="ECO:0007669"/>
    <property type="project" value="UniProtKB-KW"/>
</dbReference>
<accession>A0A3D8V989</accession>
<evidence type="ECO:0000259" key="5">
    <source>
        <dbReference type="PROSITE" id="PS51891"/>
    </source>
</evidence>
<dbReference type="GO" id="GO:0016846">
    <property type="term" value="F:carbon-sulfur lyase activity"/>
    <property type="evidence" value="ECO:0007669"/>
    <property type="project" value="InterPro"/>
</dbReference>
<evidence type="ECO:0000256" key="4">
    <source>
        <dbReference type="ARBA" id="ARBA00023239"/>
    </source>
</evidence>
<sequence length="164" mass="17836">MSDETIFEGGCLCGAIRYRATAEPLRGVICHCGMCRRHSGAPALAFVHFPATAFTWSGMEPTCSALRRTPSAASAPGAEARSGCAKRCSPIASRCASAASMSRMEYVSTTMSGRARASRGSTPATRCRAFRAAVRRWRVRRPGMTESIRRWVKAKRSLAFARRI</sequence>
<keyword evidence="3" id="KW-0862">Zinc</keyword>
<keyword evidence="4" id="KW-0456">Lyase</keyword>
<comment type="caution">
    <text evidence="6">The sequence shown here is derived from an EMBL/GenBank/DDBJ whole genome shotgun (WGS) entry which is preliminary data.</text>
</comment>
<evidence type="ECO:0000256" key="3">
    <source>
        <dbReference type="ARBA" id="ARBA00022833"/>
    </source>
</evidence>
<proteinExistence type="inferred from homology"/>
<evidence type="ECO:0000313" key="6">
    <source>
        <dbReference type="EMBL" id="RDY66007.1"/>
    </source>
</evidence>
<evidence type="ECO:0000256" key="1">
    <source>
        <dbReference type="ARBA" id="ARBA00005495"/>
    </source>
</evidence>
<protein>
    <recommendedName>
        <fullName evidence="5">CENP-V/GFA domain-containing protein</fullName>
    </recommendedName>
</protein>
<evidence type="ECO:0000313" key="7">
    <source>
        <dbReference type="Proteomes" id="UP000256829"/>
    </source>
</evidence>
<keyword evidence="7" id="KW-1185">Reference proteome</keyword>
<dbReference type="PROSITE" id="PS51891">
    <property type="entry name" value="CENP_V_GFA"/>
    <property type="match status" value="1"/>
</dbReference>
<dbReference type="InterPro" id="IPR011057">
    <property type="entry name" value="Mss4-like_sf"/>
</dbReference>
<organism evidence="6 7">
    <name type="scientific">Lysobacter soli</name>
    <dbReference type="NCBI Taxonomy" id="453783"/>
    <lineage>
        <taxon>Bacteria</taxon>
        <taxon>Pseudomonadati</taxon>
        <taxon>Pseudomonadota</taxon>
        <taxon>Gammaproteobacteria</taxon>
        <taxon>Lysobacterales</taxon>
        <taxon>Lysobacteraceae</taxon>
        <taxon>Lysobacter</taxon>
    </lineage>
</organism>
<dbReference type="AlphaFoldDB" id="A0A3D8V989"/>
<keyword evidence="2" id="KW-0479">Metal-binding</keyword>
<evidence type="ECO:0000256" key="2">
    <source>
        <dbReference type="ARBA" id="ARBA00022723"/>
    </source>
</evidence>
<reference evidence="6 7" key="1">
    <citation type="submission" date="2018-08" db="EMBL/GenBank/DDBJ databases">
        <title>Lysobacter soli KCTC 22011, whole genome shotgun sequence.</title>
        <authorList>
            <person name="Zhang X."/>
            <person name="Feng G."/>
            <person name="Zhu H."/>
        </authorList>
    </citation>
    <scope>NUCLEOTIDE SEQUENCE [LARGE SCALE GENOMIC DNA]</scope>
    <source>
        <strain evidence="6 7">KCTC 22011</strain>
    </source>
</reference>
<comment type="similarity">
    <text evidence="1">Belongs to the Gfa family.</text>
</comment>
<dbReference type="PANTHER" id="PTHR33337">
    <property type="entry name" value="GFA DOMAIN-CONTAINING PROTEIN"/>
    <property type="match status" value="1"/>
</dbReference>
<dbReference type="InterPro" id="IPR006913">
    <property type="entry name" value="CENP-V/GFA"/>
</dbReference>
<dbReference type="SUPFAM" id="SSF51316">
    <property type="entry name" value="Mss4-like"/>
    <property type="match status" value="1"/>
</dbReference>
<dbReference type="PANTHER" id="PTHR33337:SF40">
    <property type="entry name" value="CENP-V_GFA DOMAIN-CONTAINING PROTEIN-RELATED"/>
    <property type="match status" value="1"/>
</dbReference>
<dbReference type="Proteomes" id="UP000256829">
    <property type="component" value="Unassembled WGS sequence"/>
</dbReference>
<name>A0A3D8V989_9GAMM</name>
<dbReference type="EMBL" id="QTJR01000012">
    <property type="protein sequence ID" value="RDY66007.1"/>
    <property type="molecule type" value="Genomic_DNA"/>
</dbReference>
<feature type="domain" description="CENP-V/GFA" evidence="5">
    <location>
        <begin position="7"/>
        <end position="138"/>
    </location>
</feature>
<dbReference type="Pfam" id="PF04828">
    <property type="entry name" value="GFA"/>
    <property type="match status" value="1"/>
</dbReference>